<dbReference type="PROSITE" id="PS51354">
    <property type="entry name" value="GLUTAREDOXIN_2"/>
    <property type="match status" value="3"/>
</dbReference>
<dbReference type="PANTHER" id="PTHR10293">
    <property type="entry name" value="GLUTAREDOXIN FAMILY MEMBER"/>
    <property type="match status" value="1"/>
</dbReference>
<dbReference type="NCBIfam" id="TIGR00365">
    <property type="entry name" value="Grx4 family monothiol glutaredoxin"/>
    <property type="match status" value="2"/>
</dbReference>
<organism evidence="6 7">
    <name type="scientific">Paralvinella palmiformis</name>
    <dbReference type="NCBI Taxonomy" id="53620"/>
    <lineage>
        <taxon>Eukaryota</taxon>
        <taxon>Metazoa</taxon>
        <taxon>Spiralia</taxon>
        <taxon>Lophotrochozoa</taxon>
        <taxon>Annelida</taxon>
        <taxon>Polychaeta</taxon>
        <taxon>Sedentaria</taxon>
        <taxon>Canalipalpata</taxon>
        <taxon>Terebellida</taxon>
        <taxon>Terebelliformia</taxon>
        <taxon>Alvinellidae</taxon>
        <taxon>Paralvinella</taxon>
    </lineage>
</organism>
<evidence type="ECO:0000313" key="7">
    <source>
        <dbReference type="Proteomes" id="UP001208570"/>
    </source>
</evidence>
<comment type="caution">
    <text evidence="6">The sequence shown here is derived from an EMBL/GenBank/DDBJ whole genome shotgun (WGS) entry which is preliminary data.</text>
</comment>
<dbReference type="Pfam" id="PF00462">
    <property type="entry name" value="Glutaredoxin"/>
    <property type="match status" value="3"/>
</dbReference>
<dbReference type="Pfam" id="PF00085">
    <property type="entry name" value="Thioredoxin"/>
    <property type="match status" value="1"/>
</dbReference>
<dbReference type="FunFam" id="3.40.30.10:FF:000092">
    <property type="entry name" value="Monothiol glutaredoxin"/>
    <property type="match status" value="1"/>
</dbReference>
<dbReference type="InterPro" id="IPR036249">
    <property type="entry name" value="Thioredoxin-like_sf"/>
</dbReference>
<dbReference type="InterPro" id="IPR002109">
    <property type="entry name" value="Glutaredoxin"/>
</dbReference>
<sequence>MAQVAEVRSSDLFREFLQNVEGGIAVILFWADWAPQCQQMSDVLVELAKDNQLKHIKFAKVEAEKVPEVSQKYEITAVPTCIIIKNKAVSDRINGANAPELTNKIKQHGQSENNMGGTAGKPDQAAPSPKEELNARLKKLTNAAPVMLFMKGNPQDAKCGFSKTCVQLLQDQKVTFSSFNILADPDIRQGLKEYSNWPTYPQLYVSGKLVGGLDIIKELIESGEFQKMLPKKQTLEEKLKELINSDKVMLFMKGHPDNVKCGFSRTMVGLLNDLGVKFGHFDILQDEEVRQGLKTFSNWPTFPQLYVNGQLVGGVDIVKELIESGEFQKMLPKPPTLEDRLKDLTTSDKVMLFMKGHPDNVKCGFSRTMVEILNETRIRDLIYPSVKYGHFDILQDEEVRQGLKTYSNWPTYPQLYVNGKFVGGVDIIKELKEAGELQSTLKG</sequence>
<name>A0AAD9JMJ3_9ANNE</name>
<dbReference type="PANTHER" id="PTHR10293:SF73">
    <property type="entry name" value="GLUTAREDOXIN-3"/>
    <property type="match status" value="1"/>
</dbReference>
<reference evidence="6" key="1">
    <citation type="journal article" date="2023" name="Mol. Biol. Evol.">
        <title>Third-Generation Sequencing Reveals the Adaptive Role of the Epigenome in Three Deep-Sea Polychaetes.</title>
        <authorList>
            <person name="Perez M."/>
            <person name="Aroh O."/>
            <person name="Sun Y."/>
            <person name="Lan Y."/>
            <person name="Juniper S.K."/>
            <person name="Young C.R."/>
            <person name="Angers B."/>
            <person name="Qian P.Y."/>
        </authorList>
    </citation>
    <scope>NUCLEOTIDE SEQUENCE</scope>
    <source>
        <strain evidence="6">P08H-3</strain>
    </source>
</reference>
<evidence type="ECO:0000256" key="4">
    <source>
        <dbReference type="SAM" id="MobiDB-lite"/>
    </source>
</evidence>
<dbReference type="EMBL" id="JAODUP010000240">
    <property type="protein sequence ID" value="KAK2155447.1"/>
    <property type="molecule type" value="Genomic_DNA"/>
</dbReference>
<evidence type="ECO:0000256" key="3">
    <source>
        <dbReference type="ARBA" id="ARBA00023014"/>
    </source>
</evidence>
<dbReference type="GO" id="GO:0005829">
    <property type="term" value="C:cytosol"/>
    <property type="evidence" value="ECO:0007669"/>
    <property type="project" value="TreeGrafter"/>
</dbReference>
<dbReference type="InterPro" id="IPR033658">
    <property type="entry name" value="GRX_PICOT-like"/>
</dbReference>
<dbReference type="GO" id="GO:0005634">
    <property type="term" value="C:nucleus"/>
    <property type="evidence" value="ECO:0007669"/>
    <property type="project" value="TreeGrafter"/>
</dbReference>
<dbReference type="Gene3D" id="3.40.30.10">
    <property type="entry name" value="Glutaredoxin"/>
    <property type="match status" value="4"/>
</dbReference>
<dbReference type="GO" id="GO:0046872">
    <property type="term" value="F:metal ion binding"/>
    <property type="evidence" value="ECO:0007669"/>
    <property type="project" value="UniProtKB-KW"/>
</dbReference>
<accession>A0AAD9JMJ3</accession>
<dbReference type="SUPFAM" id="SSF52833">
    <property type="entry name" value="Thioredoxin-like"/>
    <property type="match status" value="4"/>
</dbReference>
<dbReference type="PROSITE" id="PS51352">
    <property type="entry name" value="THIOREDOXIN_2"/>
    <property type="match status" value="1"/>
</dbReference>
<keyword evidence="2" id="KW-0408">Iron</keyword>
<dbReference type="GO" id="GO:0006879">
    <property type="term" value="P:intracellular iron ion homeostasis"/>
    <property type="evidence" value="ECO:0007669"/>
    <property type="project" value="TreeGrafter"/>
</dbReference>
<dbReference type="InterPro" id="IPR013766">
    <property type="entry name" value="Thioredoxin_domain"/>
</dbReference>
<evidence type="ECO:0000256" key="1">
    <source>
        <dbReference type="ARBA" id="ARBA00022723"/>
    </source>
</evidence>
<dbReference type="CDD" id="cd03028">
    <property type="entry name" value="GRX_PICOT_like"/>
    <property type="match status" value="3"/>
</dbReference>
<keyword evidence="1" id="KW-0479">Metal-binding</keyword>
<protein>
    <recommendedName>
        <fullName evidence="5">Thioredoxin domain-containing protein</fullName>
    </recommendedName>
</protein>
<proteinExistence type="predicted"/>
<dbReference type="GO" id="GO:0051536">
    <property type="term" value="F:iron-sulfur cluster binding"/>
    <property type="evidence" value="ECO:0007669"/>
    <property type="project" value="UniProtKB-KW"/>
</dbReference>
<gene>
    <name evidence="6" type="ORF">LSH36_240g03001</name>
</gene>
<dbReference type="FunFam" id="3.40.30.10:FF:000012">
    <property type="entry name" value="Monothiol glutaredoxin"/>
    <property type="match status" value="3"/>
</dbReference>
<dbReference type="AlphaFoldDB" id="A0AAD9JMJ3"/>
<evidence type="ECO:0000259" key="5">
    <source>
        <dbReference type="PROSITE" id="PS51352"/>
    </source>
</evidence>
<dbReference type="Proteomes" id="UP001208570">
    <property type="component" value="Unassembled WGS sequence"/>
</dbReference>
<dbReference type="CDD" id="cd02984">
    <property type="entry name" value="TRX_PICOT"/>
    <property type="match status" value="1"/>
</dbReference>
<dbReference type="InterPro" id="IPR004480">
    <property type="entry name" value="Monothiol_GRX-rel"/>
</dbReference>
<feature type="region of interest" description="Disordered" evidence="4">
    <location>
        <begin position="108"/>
        <end position="132"/>
    </location>
</feature>
<keyword evidence="7" id="KW-1185">Reference proteome</keyword>
<keyword evidence="3" id="KW-0411">Iron-sulfur</keyword>
<evidence type="ECO:0000256" key="2">
    <source>
        <dbReference type="ARBA" id="ARBA00023004"/>
    </source>
</evidence>
<evidence type="ECO:0000313" key="6">
    <source>
        <dbReference type="EMBL" id="KAK2155447.1"/>
    </source>
</evidence>
<feature type="domain" description="Thioredoxin" evidence="5">
    <location>
        <begin position="1"/>
        <end position="110"/>
    </location>
</feature>